<evidence type="ECO:0000256" key="1">
    <source>
        <dbReference type="ARBA" id="ARBA00022603"/>
    </source>
</evidence>
<gene>
    <name evidence="4" type="primary">mrm3</name>
    <name evidence="4" type="ORF">TNCT_42861</name>
</gene>
<dbReference type="Gene3D" id="3.40.1280.10">
    <property type="match status" value="1"/>
</dbReference>
<dbReference type="AlphaFoldDB" id="A0A8X6LPK5"/>
<dbReference type="InterPro" id="IPR001537">
    <property type="entry name" value="SpoU_MeTrfase"/>
</dbReference>
<proteinExistence type="predicted"/>
<dbReference type="GO" id="GO:0032259">
    <property type="term" value="P:methylation"/>
    <property type="evidence" value="ECO:0007669"/>
    <property type="project" value="UniProtKB-KW"/>
</dbReference>
<protein>
    <submittedName>
        <fullName evidence="4">rRNA methyltransferase 3, mitochondrial</fullName>
    </submittedName>
</protein>
<comment type="caution">
    <text evidence="4">The sequence shown here is derived from an EMBL/GenBank/DDBJ whole genome shotgun (WGS) entry which is preliminary data.</text>
</comment>
<evidence type="ECO:0000313" key="5">
    <source>
        <dbReference type="Proteomes" id="UP000887116"/>
    </source>
</evidence>
<dbReference type="GO" id="GO:0006396">
    <property type="term" value="P:RNA processing"/>
    <property type="evidence" value="ECO:0007669"/>
    <property type="project" value="InterPro"/>
</dbReference>
<evidence type="ECO:0000313" key="4">
    <source>
        <dbReference type="EMBL" id="GFR15159.1"/>
    </source>
</evidence>
<dbReference type="Proteomes" id="UP000887116">
    <property type="component" value="Unassembled WGS sequence"/>
</dbReference>
<sequence length="260" mass="29438">MAPPKLVHPNKFFHQAPCWIEVFKRPTTEKLHILSEPVIPVTIICDNIRDPGNLGAIIRNAAAAGCENILLTKGCVDPWEHKVLRTGCGGHFRIPVINNIEWTHISNYISKTSTIFIADNSGDIIESSSTPEFINYDEAPEETEDEEVEIKRYATMNESNQPVSVDETYKDPAELERYEELTLPCYLYSSIKFPKENIVLYVGGETHGVDSRAVKLACDYGGKKVKIPLENNMESLNSCFAMTVILYEIKRQLKEQYILK</sequence>
<reference evidence="4" key="1">
    <citation type="submission" date="2020-07" db="EMBL/GenBank/DDBJ databases">
        <title>Multicomponent nature underlies the extraordinary mechanical properties of spider dragline silk.</title>
        <authorList>
            <person name="Kono N."/>
            <person name="Nakamura H."/>
            <person name="Mori M."/>
            <person name="Yoshida Y."/>
            <person name="Ohtoshi R."/>
            <person name="Malay A.D."/>
            <person name="Moran D.A.P."/>
            <person name="Tomita M."/>
            <person name="Numata K."/>
            <person name="Arakawa K."/>
        </authorList>
    </citation>
    <scope>NUCLEOTIDE SEQUENCE</scope>
</reference>
<name>A0A8X6LPK5_TRICU</name>
<dbReference type="GO" id="GO:0008173">
    <property type="term" value="F:RNA methyltransferase activity"/>
    <property type="evidence" value="ECO:0007669"/>
    <property type="project" value="InterPro"/>
</dbReference>
<dbReference type="SUPFAM" id="SSF75217">
    <property type="entry name" value="alpha/beta knot"/>
    <property type="match status" value="1"/>
</dbReference>
<dbReference type="OrthoDB" id="270651at2759"/>
<dbReference type="InterPro" id="IPR029026">
    <property type="entry name" value="tRNA_m1G_MTases_N"/>
</dbReference>
<accession>A0A8X6LPK5</accession>
<dbReference type="Pfam" id="PF00588">
    <property type="entry name" value="SpoU_methylase"/>
    <property type="match status" value="1"/>
</dbReference>
<dbReference type="CDD" id="cd18106">
    <property type="entry name" value="SpoU-like_RNMTL1"/>
    <property type="match status" value="1"/>
</dbReference>
<keyword evidence="1 4" id="KW-0489">Methyltransferase</keyword>
<evidence type="ECO:0000259" key="3">
    <source>
        <dbReference type="Pfam" id="PF00588"/>
    </source>
</evidence>
<dbReference type="PANTHER" id="PTHR43191:SF2">
    <property type="entry name" value="RRNA METHYLTRANSFERASE 3, MITOCHONDRIAL"/>
    <property type="match status" value="1"/>
</dbReference>
<dbReference type="GO" id="GO:0003723">
    <property type="term" value="F:RNA binding"/>
    <property type="evidence" value="ECO:0007669"/>
    <property type="project" value="InterPro"/>
</dbReference>
<keyword evidence="2" id="KW-0808">Transferase</keyword>
<feature type="domain" description="tRNA/rRNA methyltransferase SpoU type" evidence="3">
    <location>
        <begin position="41"/>
        <end position="123"/>
    </location>
</feature>
<evidence type="ECO:0000256" key="2">
    <source>
        <dbReference type="ARBA" id="ARBA00022679"/>
    </source>
</evidence>
<dbReference type="EMBL" id="BMAO01007320">
    <property type="protein sequence ID" value="GFR15159.1"/>
    <property type="molecule type" value="Genomic_DNA"/>
</dbReference>
<organism evidence="4 5">
    <name type="scientific">Trichonephila clavata</name>
    <name type="common">Joro spider</name>
    <name type="synonym">Nephila clavata</name>
    <dbReference type="NCBI Taxonomy" id="2740835"/>
    <lineage>
        <taxon>Eukaryota</taxon>
        <taxon>Metazoa</taxon>
        <taxon>Ecdysozoa</taxon>
        <taxon>Arthropoda</taxon>
        <taxon>Chelicerata</taxon>
        <taxon>Arachnida</taxon>
        <taxon>Araneae</taxon>
        <taxon>Araneomorphae</taxon>
        <taxon>Entelegynae</taxon>
        <taxon>Araneoidea</taxon>
        <taxon>Nephilidae</taxon>
        <taxon>Trichonephila</taxon>
    </lineage>
</organism>
<keyword evidence="5" id="KW-1185">Reference proteome</keyword>
<dbReference type="PANTHER" id="PTHR43191">
    <property type="entry name" value="RRNA METHYLTRANSFERASE 3"/>
    <property type="match status" value="1"/>
</dbReference>
<dbReference type="InterPro" id="IPR029028">
    <property type="entry name" value="Alpha/beta_knot_MTases"/>
</dbReference>
<dbReference type="InterPro" id="IPR051259">
    <property type="entry name" value="rRNA_Methyltransferase"/>
</dbReference>